<organism evidence="1 2">
    <name type="scientific">Bionectria ochroleuca</name>
    <name type="common">Gliocladium roseum</name>
    <dbReference type="NCBI Taxonomy" id="29856"/>
    <lineage>
        <taxon>Eukaryota</taxon>
        <taxon>Fungi</taxon>
        <taxon>Dikarya</taxon>
        <taxon>Ascomycota</taxon>
        <taxon>Pezizomycotina</taxon>
        <taxon>Sordariomycetes</taxon>
        <taxon>Hypocreomycetidae</taxon>
        <taxon>Hypocreales</taxon>
        <taxon>Bionectriaceae</taxon>
        <taxon>Clonostachys</taxon>
    </lineage>
</organism>
<proteinExistence type="predicted"/>
<accession>A0A8H7NLB4</accession>
<reference evidence="1" key="1">
    <citation type="submission" date="2020-10" db="EMBL/GenBank/DDBJ databases">
        <title>High-Quality Genome Resource of Clonostachys rosea strain S41 by Oxford Nanopore Long-Read Sequencing.</title>
        <authorList>
            <person name="Wang H."/>
        </authorList>
    </citation>
    <scope>NUCLEOTIDE SEQUENCE</scope>
    <source>
        <strain evidence="1">S41</strain>
    </source>
</reference>
<comment type="caution">
    <text evidence="1">The sequence shown here is derived from an EMBL/GenBank/DDBJ whole genome shotgun (WGS) entry which is preliminary data.</text>
</comment>
<dbReference type="EMBL" id="JADCTT010000002">
    <property type="protein sequence ID" value="KAF9757793.1"/>
    <property type="molecule type" value="Genomic_DNA"/>
</dbReference>
<dbReference type="Proteomes" id="UP000616885">
    <property type="component" value="Unassembled WGS sequence"/>
</dbReference>
<dbReference type="AlphaFoldDB" id="A0A8H7NLB4"/>
<protein>
    <submittedName>
        <fullName evidence="1">Uncharacterized protein</fullName>
    </submittedName>
</protein>
<sequence length="58" mass="6127">MSATQRLGAFLGLNGVGRHDTIIYHESATYQSLKAMESMVYGGGVLTDAFPSLYGSVG</sequence>
<name>A0A8H7NLB4_BIOOC</name>
<evidence type="ECO:0000313" key="2">
    <source>
        <dbReference type="Proteomes" id="UP000616885"/>
    </source>
</evidence>
<evidence type="ECO:0000313" key="1">
    <source>
        <dbReference type="EMBL" id="KAF9757793.1"/>
    </source>
</evidence>
<gene>
    <name evidence="1" type="ORF">IM811_008737</name>
</gene>